<sequence>MLEVLTETSDTKEARERIAGILDEQRKTLRFAMSRPQVVMVNKAMKEINKIAKFKHATLQGKLGTSTNQEGQSDSNEINNNEKLQAIDEEKVSLSNRPLSDSQLSLESIESENKVLEKNKGKKLYSQKNNAFSINVFSSFMVPETDIFDIPNLPALCPSEACKSFEKEGCYLALLKRKKIVRLDDKYMIQMAENRGLFGSTTTAGTLKSKSSRASKKKQDKTSDKSHKPKKLRESEIDRIAAPTHTFLRHTKLIHEVAICRKSELEEDKPTKYRLWWTQATHHILSLKHSLVRQKIIPSHRIRHVNPKSIVDSLMYNIYNIDELVATYNLNSRIPVFPRLRLTRATVYGKVQIPVHITSVEFPVKTVFVASIQVTTKYLRASKECEPIETREAGIVARENVPRNILGKLSSAHIRQFVCPFYKQKEKPDIPLYKQRVQSLSSFYAEQRNKDISVNVPSKINNETTDEPSEMNLDTCNRPTPTPAEITQQYLLEQKIITIPPQRRSLSLSSNDKMMREEDEKN</sequence>
<dbReference type="PANTHER" id="PTHR14663">
    <property type="entry name" value="METHYLTRANSFERASE NSUN7-RELATED"/>
    <property type="match status" value="1"/>
</dbReference>
<dbReference type="PANTHER" id="PTHR14663:SF2">
    <property type="entry name" value="METHYLTRANSFERASE NSUN7-RELATED"/>
    <property type="match status" value="1"/>
</dbReference>
<evidence type="ECO:0000256" key="1">
    <source>
        <dbReference type="SAM" id="MobiDB-lite"/>
    </source>
</evidence>
<evidence type="ECO:0000313" key="2">
    <source>
        <dbReference type="EMBL" id="KAJ8931765.1"/>
    </source>
</evidence>
<feature type="compositionally biased region" description="Basic and acidic residues" evidence="1">
    <location>
        <begin position="220"/>
        <end position="235"/>
    </location>
</feature>
<name>A0AAV8WYR2_9CUCU</name>
<dbReference type="AlphaFoldDB" id="A0AAV8WYR2"/>
<comment type="caution">
    <text evidence="2">The sequence shown here is derived from an EMBL/GenBank/DDBJ whole genome shotgun (WGS) entry which is preliminary data.</text>
</comment>
<proteinExistence type="predicted"/>
<feature type="compositionally biased region" description="Basic and acidic residues" evidence="1">
    <location>
        <begin position="513"/>
        <end position="522"/>
    </location>
</feature>
<organism evidence="2 3">
    <name type="scientific">Rhamnusium bicolor</name>
    <dbReference type="NCBI Taxonomy" id="1586634"/>
    <lineage>
        <taxon>Eukaryota</taxon>
        <taxon>Metazoa</taxon>
        <taxon>Ecdysozoa</taxon>
        <taxon>Arthropoda</taxon>
        <taxon>Hexapoda</taxon>
        <taxon>Insecta</taxon>
        <taxon>Pterygota</taxon>
        <taxon>Neoptera</taxon>
        <taxon>Endopterygota</taxon>
        <taxon>Coleoptera</taxon>
        <taxon>Polyphaga</taxon>
        <taxon>Cucujiformia</taxon>
        <taxon>Chrysomeloidea</taxon>
        <taxon>Cerambycidae</taxon>
        <taxon>Lepturinae</taxon>
        <taxon>Rhagiini</taxon>
        <taxon>Rhamnusium</taxon>
    </lineage>
</organism>
<dbReference type="InterPro" id="IPR042620">
    <property type="entry name" value="NSUN7"/>
</dbReference>
<accession>A0AAV8WYR2</accession>
<protein>
    <submittedName>
        <fullName evidence="2">Uncharacterized protein</fullName>
    </submittedName>
</protein>
<feature type="compositionally biased region" description="Basic residues" evidence="1">
    <location>
        <begin position="210"/>
        <end position="219"/>
    </location>
</feature>
<keyword evidence="3" id="KW-1185">Reference proteome</keyword>
<feature type="region of interest" description="Disordered" evidence="1">
    <location>
        <begin position="502"/>
        <end position="522"/>
    </location>
</feature>
<dbReference type="Proteomes" id="UP001162156">
    <property type="component" value="Unassembled WGS sequence"/>
</dbReference>
<gene>
    <name evidence="2" type="ORF">NQ314_015297</name>
</gene>
<reference evidence="2" key="1">
    <citation type="journal article" date="2023" name="Insect Mol. Biol.">
        <title>Genome sequencing provides insights into the evolution of gene families encoding plant cell wall-degrading enzymes in longhorned beetles.</title>
        <authorList>
            <person name="Shin N.R."/>
            <person name="Okamura Y."/>
            <person name="Kirsch R."/>
            <person name="Pauchet Y."/>
        </authorList>
    </citation>
    <scope>NUCLEOTIDE SEQUENCE</scope>
    <source>
        <strain evidence="2">RBIC_L_NR</strain>
    </source>
</reference>
<feature type="region of interest" description="Disordered" evidence="1">
    <location>
        <begin position="200"/>
        <end position="235"/>
    </location>
</feature>
<evidence type="ECO:0000313" key="3">
    <source>
        <dbReference type="Proteomes" id="UP001162156"/>
    </source>
</evidence>
<dbReference type="EMBL" id="JANEYF010004235">
    <property type="protein sequence ID" value="KAJ8931765.1"/>
    <property type="molecule type" value="Genomic_DNA"/>
</dbReference>